<dbReference type="WBParaSite" id="Bm17736.1">
    <property type="protein sequence ID" value="Bm17736.1"/>
    <property type="gene ID" value="WBGene00268878"/>
</dbReference>
<feature type="region of interest" description="Disordered" evidence="1">
    <location>
        <begin position="47"/>
        <end position="79"/>
    </location>
</feature>
<reference evidence="2" key="2">
    <citation type="submission" date="2019-04" db="EMBL/GenBank/DDBJ databases">
        <authorList>
            <person name="Howe K."/>
            <person name="Paulini M."/>
            <person name="Williams G."/>
        </authorList>
    </citation>
    <scope>NUCLEOTIDE SEQUENCE [LARGE SCALE GENOMIC DNA]</scope>
    <source>
        <strain evidence="2">FR3</strain>
    </source>
</reference>
<dbReference type="RefSeq" id="XP_042937396.1">
    <property type="nucleotide sequence ID" value="XM_043081462.1"/>
</dbReference>
<proteinExistence type="predicted"/>
<evidence type="ECO:0000313" key="3">
    <source>
        <dbReference type="Proteomes" id="UP000006672"/>
    </source>
</evidence>
<dbReference type="KEGG" id="bmy:BM_BM17736"/>
<dbReference type="GeneID" id="66058965"/>
<dbReference type="Proteomes" id="UP000006672">
    <property type="component" value="Unassembled WGS sequence"/>
</dbReference>
<keyword evidence="3" id="KW-1185">Reference proteome</keyword>
<name>A0A4E9FMC6_BRUMA</name>
<dbReference type="AlphaFoldDB" id="A0A4E9FMC6"/>
<evidence type="ECO:0000313" key="2">
    <source>
        <dbReference type="EMBL" id="VIO97887.1"/>
    </source>
</evidence>
<accession>A0A5S6PE54</accession>
<reference evidence="4" key="3">
    <citation type="submission" date="2019-12" db="UniProtKB">
        <authorList>
            <consortium name="WormBaseParasite"/>
        </authorList>
    </citation>
    <scope>IDENTIFICATION</scope>
</reference>
<accession>A0A4E9FMC6</accession>
<evidence type="ECO:0000256" key="1">
    <source>
        <dbReference type="SAM" id="MobiDB-lite"/>
    </source>
</evidence>
<protein>
    <submittedName>
        <fullName evidence="2 4">Uncharacterized protein</fullName>
    </submittedName>
</protein>
<organism evidence="2">
    <name type="scientific">Brugia malayi</name>
    <name type="common">Filarial nematode worm</name>
    <dbReference type="NCBI Taxonomy" id="6279"/>
    <lineage>
        <taxon>Eukaryota</taxon>
        <taxon>Metazoa</taxon>
        <taxon>Ecdysozoa</taxon>
        <taxon>Nematoda</taxon>
        <taxon>Chromadorea</taxon>
        <taxon>Rhabditida</taxon>
        <taxon>Spirurina</taxon>
        <taxon>Spiruromorpha</taxon>
        <taxon>Filarioidea</taxon>
        <taxon>Onchocercidae</taxon>
        <taxon>Brugia</taxon>
    </lineage>
</organism>
<dbReference type="OrthoDB" id="5854261at2759"/>
<feature type="compositionally biased region" description="Polar residues" evidence="1">
    <location>
        <begin position="50"/>
        <end position="79"/>
    </location>
</feature>
<evidence type="ECO:0000313" key="4">
    <source>
        <dbReference type="WBParaSite" id="Bm17736.1"/>
    </source>
</evidence>
<dbReference type="EMBL" id="CAAKNF010000195">
    <property type="protein sequence ID" value="VIO97887.1"/>
    <property type="molecule type" value="Genomic_DNA"/>
</dbReference>
<dbReference type="CTD" id="66058965"/>
<gene>
    <name evidence="2 4" type="primary">Bm17736</name>
    <name evidence="2" type="ORF">BM_BM17736</name>
</gene>
<reference evidence="3" key="1">
    <citation type="journal article" date="2007" name="Science">
        <title>Draft genome of the filarial nematode parasite Brugia malayi.</title>
        <authorList>
            <person name="Ghedin E."/>
            <person name="Wang S."/>
            <person name="Spiro D."/>
            <person name="Caler E."/>
            <person name="Zhao Q."/>
            <person name="Crabtree J."/>
            <person name="Allen J.E."/>
            <person name="Delcher A.L."/>
            <person name="Guiliano D.B."/>
            <person name="Miranda-Saavedra D."/>
            <person name="Angiuoli S.V."/>
            <person name="Creasy T."/>
            <person name="Amedeo P."/>
            <person name="Haas B."/>
            <person name="El-Sayed N.M."/>
            <person name="Wortman J.R."/>
            <person name="Feldblyum T."/>
            <person name="Tallon L."/>
            <person name="Schatz M."/>
            <person name="Shumway M."/>
            <person name="Koo H."/>
            <person name="Salzberg S.L."/>
            <person name="Schobel S."/>
            <person name="Pertea M."/>
            <person name="Pop M."/>
            <person name="White O."/>
            <person name="Barton G.J."/>
            <person name="Carlow C.K."/>
            <person name="Crawford M.J."/>
            <person name="Daub J."/>
            <person name="Dimmic M.W."/>
            <person name="Estes C.F."/>
            <person name="Foster J.M."/>
            <person name="Ganatra M."/>
            <person name="Gregory W.F."/>
            <person name="Johnson N.M."/>
            <person name="Jin J."/>
            <person name="Komuniecki R."/>
            <person name="Korf I."/>
            <person name="Kumar S."/>
            <person name="Laney S."/>
            <person name="Li B.W."/>
            <person name="Li W."/>
            <person name="Lindblom T.H."/>
            <person name="Lustigman S."/>
            <person name="Ma D."/>
            <person name="Maina C.V."/>
            <person name="Martin D.M."/>
            <person name="McCarter J.P."/>
            <person name="McReynolds L."/>
            <person name="Mitreva M."/>
            <person name="Nutman T.B."/>
            <person name="Parkinson J."/>
            <person name="Peregrin-Alvarez J.M."/>
            <person name="Poole C."/>
            <person name="Ren Q."/>
            <person name="Saunders L."/>
            <person name="Sluder A.E."/>
            <person name="Smith K."/>
            <person name="Stanke M."/>
            <person name="Unnasch T.R."/>
            <person name="Ware J."/>
            <person name="Wei A.D."/>
            <person name="Weil G."/>
            <person name="Williams D.J."/>
            <person name="Zhang Y."/>
            <person name="Williams S.A."/>
            <person name="Fraser-Liggett C."/>
            <person name="Slatko B."/>
            <person name="Blaxter M.L."/>
            <person name="Scott A.L."/>
        </authorList>
    </citation>
    <scope>NUCLEOTIDE SEQUENCE</scope>
    <source>
        <strain evidence="3">FR3</strain>
    </source>
</reference>
<sequence>MRIKRKAAEVAREAIRATLQTISKKQKRPNRKCTTVHVKSVIKSLKSKRNNAMVTNSKRNESSIRLNSKQSNNTDKSSDKNFLTNSDIYVYNQLKQLPNRLMVQLPCGVICNAAKRLQNADYSTLAGFIIFRTDLHPFNHGYKQKNAH</sequence>